<proteinExistence type="predicted"/>
<dbReference type="OrthoDB" id="9087780at2"/>
<reference evidence="2 3" key="1">
    <citation type="submission" date="2016-12" db="EMBL/GenBank/DDBJ databases">
        <authorList>
            <person name="Song W.-J."/>
            <person name="Kurnit D.M."/>
        </authorList>
    </citation>
    <scope>NUCLEOTIDE SEQUENCE [LARGE SCALE GENOMIC DNA]</scope>
    <source>
        <strain evidence="2 3">STM7296</strain>
    </source>
</reference>
<evidence type="ECO:0000259" key="1">
    <source>
        <dbReference type="Pfam" id="PF13610"/>
    </source>
</evidence>
<dbReference type="EMBL" id="CYGX02000081">
    <property type="protein sequence ID" value="SIT47772.1"/>
    <property type="molecule type" value="Genomic_DNA"/>
</dbReference>
<dbReference type="STRING" id="1247936.BN2475_810005"/>
<dbReference type="Proteomes" id="UP000187012">
    <property type="component" value="Unassembled WGS sequence"/>
</dbReference>
<accession>A0A1N7SKC2</accession>
<evidence type="ECO:0000313" key="2">
    <source>
        <dbReference type="EMBL" id="SIT47772.1"/>
    </source>
</evidence>
<keyword evidence="3" id="KW-1185">Reference proteome</keyword>
<dbReference type="Pfam" id="PF13610">
    <property type="entry name" value="DDE_Tnp_IS240"/>
    <property type="match status" value="1"/>
</dbReference>
<gene>
    <name evidence="2" type="ORF">BN2475_810005</name>
</gene>
<dbReference type="InterPro" id="IPR032874">
    <property type="entry name" value="DDE_dom"/>
</dbReference>
<evidence type="ECO:0000313" key="3">
    <source>
        <dbReference type="Proteomes" id="UP000187012"/>
    </source>
</evidence>
<sequence length="73" mass="8711">MYDKFGGPFAREAKAARRKPRNTRHTAEVFVTLRGERHLLWRAIDQHDTELDLLVQKRCDKAVAKRFFCRLLR</sequence>
<organism evidence="2 3">
    <name type="scientific">Paraburkholderia ribeironis</name>
    <dbReference type="NCBI Taxonomy" id="1247936"/>
    <lineage>
        <taxon>Bacteria</taxon>
        <taxon>Pseudomonadati</taxon>
        <taxon>Pseudomonadota</taxon>
        <taxon>Betaproteobacteria</taxon>
        <taxon>Burkholderiales</taxon>
        <taxon>Burkholderiaceae</taxon>
        <taxon>Paraburkholderia</taxon>
    </lineage>
</organism>
<dbReference type="AlphaFoldDB" id="A0A1N7SKC2"/>
<protein>
    <submittedName>
        <fullName evidence="2">Transposase</fullName>
    </submittedName>
</protein>
<name>A0A1N7SKC2_9BURK</name>
<feature type="domain" description="DDE" evidence="1">
    <location>
        <begin position="25"/>
        <end position="73"/>
    </location>
</feature>